<dbReference type="GO" id="GO:0016887">
    <property type="term" value="F:ATP hydrolysis activity"/>
    <property type="evidence" value="ECO:0007669"/>
    <property type="project" value="InterPro"/>
</dbReference>
<dbReference type="NCBIfam" id="TIGR01194">
    <property type="entry name" value="cyc_pep_trnsptr"/>
    <property type="match status" value="1"/>
</dbReference>
<keyword evidence="4" id="KW-0067">ATP-binding</keyword>
<dbReference type="SUPFAM" id="SSF52540">
    <property type="entry name" value="P-loop containing nucleoside triphosphate hydrolases"/>
    <property type="match status" value="1"/>
</dbReference>
<sequence length="460" mass="51878">MRSASEIILVRVSSEVSRDIRKRFYERIAHAPLVDLERIGSAKLIGSINIDVPRIVSGGTVLPALLISSITLLGMLSFLMYLNVEVFKLVIMAIFIGAICYQIPMMIGGRIFHRSREAHDELQHSIRGLIYGIKELKLDVKKRAAYFDKNLHAQELKILKHDKLANTVVRTTMSFGDLICFFVIGAVSFVFINYHAISKQELVGVIMALLYVTGPVAIMLATVPTVTIASISYKKLNQLLQSIPSERCNSELVDLPPWETLKFSNIEYQYPSYNDEPGFKVGPLNFEICKRQVSFIIGGNGSGKSTMSKLLTMHYTATAGKLLFGKTLVTSENIVSCRSLVGAIYSDYHLFDEFLIDLSDELRLKAEKYLEMLQLSHKVKIQDGRFTTIDLSDGQKKRLALLVSLLEDKEFYLFDEWAADQDPEFKDIFYKEILLNMKKSGKAVVVISHDSAYFDVADQI</sequence>
<dbReference type="GO" id="GO:0005524">
    <property type="term" value="F:ATP binding"/>
    <property type="evidence" value="ECO:0007669"/>
    <property type="project" value="UniProtKB-KW"/>
</dbReference>
<dbReference type="GO" id="GO:0015833">
    <property type="term" value="P:peptide transport"/>
    <property type="evidence" value="ECO:0007669"/>
    <property type="project" value="InterPro"/>
</dbReference>
<keyword evidence="6 7" id="KW-0472">Membrane</keyword>
<feature type="non-terminal residue" evidence="10">
    <location>
        <position position="460"/>
    </location>
</feature>
<dbReference type="GO" id="GO:0043190">
    <property type="term" value="C:ATP-binding cassette (ABC) transporter complex"/>
    <property type="evidence" value="ECO:0007669"/>
    <property type="project" value="TreeGrafter"/>
</dbReference>
<dbReference type="InterPro" id="IPR050095">
    <property type="entry name" value="ECF_ABC_transporter_ATP-bd"/>
</dbReference>
<evidence type="ECO:0000313" key="10">
    <source>
        <dbReference type="EMBL" id="KKL04430.1"/>
    </source>
</evidence>
<dbReference type="PROSITE" id="PS50929">
    <property type="entry name" value="ABC_TM1F"/>
    <property type="match status" value="1"/>
</dbReference>
<evidence type="ECO:0000256" key="1">
    <source>
        <dbReference type="ARBA" id="ARBA00022448"/>
    </source>
</evidence>
<keyword evidence="3" id="KW-0547">Nucleotide-binding</keyword>
<organism evidence="10">
    <name type="scientific">marine sediment metagenome</name>
    <dbReference type="NCBI Taxonomy" id="412755"/>
    <lineage>
        <taxon>unclassified sequences</taxon>
        <taxon>metagenomes</taxon>
        <taxon>ecological metagenomes</taxon>
    </lineage>
</organism>
<evidence type="ECO:0000256" key="3">
    <source>
        <dbReference type="ARBA" id="ARBA00022741"/>
    </source>
</evidence>
<dbReference type="PROSITE" id="PS50893">
    <property type="entry name" value="ABC_TRANSPORTER_2"/>
    <property type="match status" value="1"/>
</dbReference>
<dbReference type="Pfam" id="PF00005">
    <property type="entry name" value="ABC_tran"/>
    <property type="match status" value="1"/>
</dbReference>
<feature type="transmembrane region" description="Helical" evidence="7">
    <location>
        <begin position="61"/>
        <end position="81"/>
    </location>
</feature>
<dbReference type="PANTHER" id="PTHR43553:SF11">
    <property type="entry name" value="ABC TRANSPORTER ATP-BINDING_PERMEASE PROTEIN YOJI"/>
    <property type="match status" value="1"/>
</dbReference>
<dbReference type="EMBL" id="LAZR01044526">
    <property type="protein sequence ID" value="KKL04430.1"/>
    <property type="molecule type" value="Genomic_DNA"/>
</dbReference>
<feature type="domain" description="ABC transmembrane type-1" evidence="9">
    <location>
        <begin position="1"/>
        <end position="227"/>
    </location>
</feature>
<feature type="transmembrane region" description="Helical" evidence="7">
    <location>
        <begin position="87"/>
        <end position="107"/>
    </location>
</feature>
<keyword evidence="1" id="KW-0813">Transport</keyword>
<evidence type="ECO:0000256" key="2">
    <source>
        <dbReference type="ARBA" id="ARBA00022692"/>
    </source>
</evidence>
<protein>
    <recommendedName>
        <fullName evidence="11">ABC transmembrane type-1 domain-containing protein</fullName>
    </recommendedName>
</protein>
<dbReference type="InterPro" id="IPR027417">
    <property type="entry name" value="P-loop_NTPase"/>
</dbReference>
<dbReference type="AlphaFoldDB" id="A0A0F9A4N9"/>
<feature type="non-terminal residue" evidence="10">
    <location>
        <position position="1"/>
    </location>
</feature>
<accession>A0A0F9A4N9</accession>
<evidence type="ECO:0000259" key="8">
    <source>
        <dbReference type="PROSITE" id="PS50893"/>
    </source>
</evidence>
<dbReference type="PANTHER" id="PTHR43553">
    <property type="entry name" value="HEAVY METAL TRANSPORTER"/>
    <property type="match status" value="1"/>
</dbReference>
<dbReference type="InterPro" id="IPR003439">
    <property type="entry name" value="ABC_transporter-like_ATP-bd"/>
</dbReference>
<feature type="transmembrane region" description="Helical" evidence="7">
    <location>
        <begin position="203"/>
        <end position="231"/>
    </location>
</feature>
<dbReference type="InterPro" id="IPR011527">
    <property type="entry name" value="ABC1_TM_dom"/>
</dbReference>
<gene>
    <name evidence="10" type="ORF">LCGC14_2616140</name>
</gene>
<evidence type="ECO:0000256" key="5">
    <source>
        <dbReference type="ARBA" id="ARBA00022989"/>
    </source>
</evidence>
<reference evidence="10" key="1">
    <citation type="journal article" date="2015" name="Nature">
        <title>Complex archaea that bridge the gap between prokaryotes and eukaryotes.</title>
        <authorList>
            <person name="Spang A."/>
            <person name="Saw J.H."/>
            <person name="Jorgensen S.L."/>
            <person name="Zaremba-Niedzwiedzka K."/>
            <person name="Martijn J."/>
            <person name="Lind A.E."/>
            <person name="van Eijk R."/>
            <person name="Schleper C."/>
            <person name="Guy L."/>
            <person name="Ettema T.J."/>
        </authorList>
    </citation>
    <scope>NUCLEOTIDE SEQUENCE</scope>
</reference>
<dbReference type="Gene3D" id="3.40.50.300">
    <property type="entry name" value="P-loop containing nucleotide triphosphate hydrolases"/>
    <property type="match status" value="1"/>
</dbReference>
<dbReference type="InterPro" id="IPR005898">
    <property type="entry name" value="Cyc_pep_transpt_SyrD/YojI"/>
</dbReference>
<keyword evidence="2 7" id="KW-0812">Transmembrane</keyword>
<feature type="transmembrane region" description="Helical" evidence="7">
    <location>
        <begin position="178"/>
        <end position="197"/>
    </location>
</feature>
<feature type="domain" description="ABC transporter" evidence="8">
    <location>
        <begin position="261"/>
        <end position="460"/>
    </location>
</feature>
<evidence type="ECO:0000256" key="4">
    <source>
        <dbReference type="ARBA" id="ARBA00022840"/>
    </source>
</evidence>
<dbReference type="SUPFAM" id="SSF90123">
    <property type="entry name" value="ABC transporter transmembrane region"/>
    <property type="match status" value="1"/>
</dbReference>
<evidence type="ECO:0000256" key="7">
    <source>
        <dbReference type="SAM" id="Phobius"/>
    </source>
</evidence>
<evidence type="ECO:0000259" key="9">
    <source>
        <dbReference type="PROSITE" id="PS50929"/>
    </source>
</evidence>
<evidence type="ECO:0008006" key="11">
    <source>
        <dbReference type="Google" id="ProtNLM"/>
    </source>
</evidence>
<dbReference type="GO" id="GO:1904680">
    <property type="term" value="F:peptide transmembrane transporter activity"/>
    <property type="evidence" value="ECO:0007669"/>
    <property type="project" value="InterPro"/>
</dbReference>
<keyword evidence="5 7" id="KW-1133">Transmembrane helix</keyword>
<dbReference type="InterPro" id="IPR036640">
    <property type="entry name" value="ABC1_TM_sf"/>
</dbReference>
<dbReference type="Gene3D" id="1.20.1560.10">
    <property type="entry name" value="ABC transporter type 1, transmembrane domain"/>
    <property type="match status" value="1"/>
</dbReference>
<dbReference type="GO" id="GO:0140359">
    <property type="term" value="F:ABC-type transporter activity"/>
    <property type="evidence" value="ECO:0007669"/>
    <property type="project" value="InterPro"/>
</dbReference>
<comment type="caution">
    <text evidence="10">The sequence shown here is derived from an EMBL/GenBank/DDBJ whole genome shotgun (WGS) entry which is preliminary data.</text>
</comment>
<evidence type="ECO:0000256" key="6">
    <source>
        <dbReference type="ARBA" id="ARBA00023136"/>
    </source>
</evidence>
<proteinExistence type="predicted"/>
<name>A0A0F9A4N9_9ZZZZ</name>